<accession>A0A3Q4IGV8</accession>
<evidence type="ECO:0000256" key="3">
    <source>
        <dbReference type="ARBA" id="ARBA00023134"/>
    </source>
</evidence>
<keyword evidence="3" id="KW-0342">GTP-binding</keyword>
<dbReference type="STRING" id="32507.ENSNBRP00000031852"/>
<dbReference type="AlphaFoldDB" id="A0A3Q4IGV8"/>
<dbReference type="OMA" id="MVTENHG"/>
<dbReference type="Pfam" id="PF04548">
    <property type="entry name" value="AIG1"/>
    <property type="match status" value="1"/>
</dbReference>
<dbReference type="Bgee" id="ENSNBRG00000024202">
    <property type="expression patterns" value="Expressed in mesonephros and 2 other cell types or tissues"/>
</dbReference>
<sequence>MHIVDKSDFCVCVLLPDTMRIVLLGKTGIGKSSLANTIFGKNVFKVKYFSDSQAVCEAATSGSVSERHLTVIDTPGFFSPEMSEWELKREIQRSIAECPPGPHAFLIVLRVEKFTEQEMAVIRKIEEYFSAEVFKYSAVVFTCGSQLSEGMKIEAFIKKEKHLKDLVEKCGGRCHVVDNQYWNNSNQQHEYENNRFQVTQLLNTIENMVKGNEGGCYTSEVLKRHIQSTAFLPRVVTFIKRNARRTSVKIFCNVALLIGAYFFYRSFKTVAVMIQ</sequence>
<reference evidence="6" key="1">
    <citation type="submission" date="2025-08" db="UniProtKB">
        <authorList>
            <consortium name="Ensembl"/>
        </authorList>
    </citation>
    <scope>IDENTIFICATION</scope>
</reference>
<keyword evidence="4" id="KW-1133">Transmembrane helix</keyword>
<name>A0A3Q4IGV8_NEOBR</name>
<evidence type="ECO:0000259" key="5">
    <source>
        <dbReference type="PROSITE" id="PS51720"/>
    </source>
</evidence>
<dbReference type="GeneTree" id="ENSGT01150000286992"/>
<evidence type="ECO:0000256" key="2">
    <source>
        <dbReference type="ARBA" id="ARBA00022741"/>
    </source>
</evidence>
<dbReference type="FunFam" id="3.40.50.300:FF:000366">
    <property type="entry name" value="GTPase, IMAP family member 2"/>
    <property type="match status" value="1"/>
</dbReference>
<evidence type="ECO:0000313" key="7">
    <source>
        <dbReference type="Proteomes" id="UP000261580"/>
    </source>
</evidence>
<dbReference type="Proteomes" id="UP000261580">
    <property type="component" value="Unassembled WGS sequence"/>
</dbReference>
<feature type="transmembrane region" description="Helical" evidence="4">
    <location>
        <begin position="250"/>
        <end position="267"/>
    </location>
</feature>
<keyword evidence="4" id="KW-0812">Transmembrane</keyword>
<keyword evidence="2" id="KW-0547">Nucleotide-binding</keyword>
<dbReference type="SUPFAM" id="SSF52540">
    <property type="entry name" value="P-loop containing nucleoside triphosphate hydrolases"/>
    <property type="match status" value="1"/>
</dbReference>
<evidence type="ECO:0000313" key="6">
    <source>
        <dbReference type="Ensembl" id="ENSNBRP00000031852.1"/>
    </source>
</evidence>
<dbReference type="InterPro" id="IPR045058">
    <property type="entry name" value="GIMA/IAN/Toc"/>
</dbReference>
<feature type="domain" description="AIG1-type G" evidence="5">
    <location>
        <begin position="16"/>
        <end position="226"/>
    </location>
</feature>
<proteinExistence type="inferred from homology"/>
<dbReference type="Ensembl" id="ENSNBRT00000032659.1">
    <property type="protein sequence ID" value="ENSNBRP00000031852.1"/>
    <property type="gene ID" value="ENSNBRG00000024202.1"/>
</dbReference>
<dbReference type="InterPro" id="IPR027417">
    <property type="entry name" value="P-loop_NTPase"/>
</dbReference>
<comment type="similarity">
    <text evidence="1">Belongs to the TRAFAC class TrmE-Era-EngA-EngB-Septin-like GTPase superfamily. AIG1/Toc34/Toc159-like paraseptin GTPase family. IAN subfamily.</text>
</comment>
<keyword evidence="4" id="KW-0472">Membrane</keyword>
<dbReference type="Gene3D" id="3.40.50.300">
    <property type="entry name" value="P-loop containing nucleotide triphosphate hydrolases"/>
    <property type="match status" value="1"/>
</dbReference>
<dbReference type="InterPro" id="IPR006703">
    <property type="entry name" value="G_AIG1"/>
</dbReference>
<dbReference type="PROSITE" id="PS51720">
    <property type="entry name" value="G_AIG1"/>
    <property type="match status" value="1"/>
</dbReference>
<protein>
    <recommendedName>
        <fullName evidence="5">AIG1-type G domain-containing protein</fullName>
    </recommendedName>
</protein>
<reference evidence="6" key="2">
    <citation type="submission" date="2025-09" db="UniProtKB">
        <authorList>
            <consortium name="Ensembl"/>
        </authorList>
    </citation>
    <scope>IDENTIFICATION</scope>
</reference>
<organism evidence="6 7">
    <name type="scientific">Neolamprologus brichardi</name>
    <name type="common">Fairy cichlid</name>
    <name type="synonym">Lamprologus brichardi</name>
    <dbReference type="NCBI Taxonomy" id="32507"/>
    <lineage>
        <taxon>Eukaryota</taxon>
        <taxon>Metazoa</taxon>
        <taxon>Chordata</taxon>
        <taxon>Craniata</taxon>
        <taxon>Vertebrata</taxon>
        <taxon>Euteleostomi</taxon>
        <taxon>Actinopterygii</taxon>
        <taxon>Neopterygii</taxon>
        <taxon>Teleostei</taxon>
        <taxon>Neoteleostei</taxon>
        <taxon>Acanthomorphata</taxon>
        <taxon>Ovalentaria</taxon>
        <taxon>Cichlomorphae</taxon>
        <taxon>Cichliformes</taxon>
        <taxon>Cichlidae</taxon>
        <taxon>African cichlids</taxon>
        <taxon>Pseudocrenilabrinae</taxon>
        <taxon>Lamprologini</taxon>
        <taxon>Neolamprologus</taxon>
    </lineage>
</organism>
<evidence type="ECO:0000256" key="4">
    <source>
        <dbReference type="SAM" id="Phobius"/>
    </source>
</evidence>
<keyword evidence="7" id="KW-1185">Reference proteome</keyword>
<dbReference type="PANTHER" id="PTHR10903">
    <property type="entry name" value="GTPASE, IMAP FAMILY MEMBER-RELATED"/>
    <property type="match status" value="1"/>
</dbReference>
<dbReference type="PANTHER" id="PTHR10903:SF62">
    <property type="entry name" value="GTPASE IMAP FAMILY MEMBER 4-LIKE-RELATED"/>
    <property type="match status" value="1"/>
</dbReference>
<dbReference type="GO" id="GO:0005525">
    <property type="term" value="F:GTP binding"/>
    <property type="evidence" value="ECO:0007669"/>
    <property type="project" value="UniProtKB-KW"/>
</dbReference>
<evidence type="ECO:0000256" key="1">
    <source>
        <dbReference type="ARBA" id="ARBA00008535"/>
    </source>
</evidence>